<evidence type="ECO:0000256" key="3">
    <source>
        <dbReference type="ARBA" id="ARBA00023077"/>
    </source>
</evidence>
<dbReference type="PROSITE" id="PS51318">
    <property type="entry name" value="TAT"/>
    <property type="match status" value="1"/>
</dbReference>
<dbReference type="PANTHER" id="PTHR40980">
    <property type="entry name" value="PLUG DOMAIN-CONTAINING PROTEIN"/>
    <property type="match status" value="1"/>
</dbReference>
<sequence>MSSSHRTREIRRALVGASCLTTALIALPALAQTTASQTAPAGQAVQPDAVEEIVVTGFRKSLADATNAKRESVAFTDSVFAEDIGKFPDLNIAESLNRIPGVQLTREINGEGLNVTIRGLGTNFTKILLNGSQIAVASSGRTDSQNQNREVDLDLFPTELFTRLDVHKTPTAGMVEGGVAGVVNMRSARPFDYKSGNGQLIYSLQAGKNNQADDISPRGSLIASKTWDTPIGEVGLLAGVAIARVKSTTTGFESIGWSNANMTCTGCNVTGGNNFNWASTVPAGVTANGLTPGQAIDNALLASLNPGTTLQQLSDAQLPRLGRDSWSSGERDRDSYVLSAEWRPNDQLNVYFDTLYSKGSREFERIDMNWVVRNSNFMVPTGVKVNGDGVVTEGTFLNSQFFLEYRPYKEDVEVLNLNPGFTWRPNDWIKLDGQLNYSRSVFFREAPTVLFNTPLNSGLNVTYANNGGDYPSITANKDLNDPSLGWVWAGGRVNVQAEKRVTSTKGAHFDLTLGDDKGTNFKVGLAYDDVGRRITALDNSGRWQAFTCGGGGVTPQSPAPSPTPACDGRAGSAIPQANLASYIKQGPLGFITLDKDRFFADTNYQAFFDSAPFSASAATGAASGLIREKTTGAYVEANGATQVLDRDLRFNVGARYYSTEQTIEGPQTVNGVTSFLSRTTTYDGLLPSFNLAWNLRESLILRASASRTVTRPNPSAMLPGTTFSDPSAQQANQGNPNLQPYTSNNFDIGGEWYTGGAGYVGVALFRKELTGFTVNGTNTIPFTQLGVPFDQLTNLQQQAINNRGGPNAATVTVQQQINADGVLTILGQEVTWLQPLDFLLDGAGFTANATHVEQNARGNGAPAQAVGISPWTYNVTGYYENHGATVRLSYVWNDAQISSSPGQNGISFATINTDARGQWDLSASYQFDKLPTQPRVSLDVINITEEAQRSPFQWDSAAYTYYQPGRQIMVGIRGKF</sequence>
<feature type="compositionally biased region" description="Polar residues" evidence="7">
    <location>
        <begin position="721"/>
        <end position="741"/>
    </location>
</feature>
<evidence type="ECO:0000259" key="10">
    <source>
        <dbReference type="Pfam" id="PF07715"/>
    </source>
</evidence>
<dbReference type="PANTHER" id="PTHR40980:SF3">
    <property type="entry name" value="TONB-DEPENDENT RECEPTOR-LIKE BETA-BARREL DOMAIN-CONTAINING PROTEIN"/>
    <property type="match status" value="1"/>
</dbReference>
<keyword evidence="2 8" id="KW-0732">Signal</keyword>
<dbReference type="SUPFAM" id="SSF56935">
    <property type="entry name" value="Porins"/>
    <property type="match status" value="1"/>
</dbReference>
<keyword evidence="5" id="KW-0998">Cell outer membrane</keyword>
<evidence type="ECO:0000313" key="11">
    <source>
        <dbReference type="EMBL" id="MBI1686926.1"/>
    </source>
</evidence>
<evidence type="ECO:0000256" key="8">
    <source>
        <dbReference type="SAM" id="SignalP"/>
    </source>
</evidence>
<feature type="domain" description="TonB-dependent receptor plug" evidence="10">
    <location>
        <begin position="69"/>
        <end position="182"/>
    </location>
</feature>
<dbReference type="NCBIfam" id="TIGR01782">
    <property type="entry name" value="TonB-Xanth-Caul"/>
    <property type="match status" value="1"/>
</dbReference>
<dbReference type="InterPro" id="IPR010104">
    <property type="entry name" value="TonB_rcpt_bac"/>
</dbReference>
<reference evidence="11 12" key="1">
    <citation type="submission" date="2020-11" db="EMBL/GenBank/DDBJ databases">
        <title>genome sequence of strain KACC 18849.</title>
        <authorList>
            <person name="Gao J."/>
            <person name="Zhang X."/>
        </authorList>
    </citation>
    <scope>NUCLEOTIDE SEQUENCE [LARGE SCALE GENOMIC DNA]</scope>
    <source>
        <strain evidence="11 12">KACC 18849</strain>
    </source>
</reference>
<dbReference type="InterPro" id="IPR000531">
    <property type="entry name" value="Beta-barrel_TonB"/>
</dbReference>
<protein>
    <submittedName>
        <fullName evidence="11">TonB-dependent receptor</fullName>
    </submittedName>
</protein>
<dbReference type="Proteomes" id="UP000639859">
    <property type="component" value="Unassembled WGS sequence"/>
</dbReference>
<evidence type="ECO:0000256" key="4">
    <source>
        <dbReference type="ARBA" id="ARBA00023136"/>
    </source>
</evidence>
<comment type="caution">
    <text evidence="11">The sequence shown here is derived from an EMBL/GenBank/DDBJ whole genome shotgun (WGS) entry which is preliminary data.</text>
</comment>
<comment type="similarity">
    <text evidence="6">Belongs to the TonB-dependent receptor family.</text>
</comment>
<dbReference type="InterPro" id="IPR037066">
    <property type="entry name" value="Plug_dom_sf"/>
</dbReference>
<accession>A0ABS0T5Z5</accession>
<gene>
    <name evidence="11" type="ORF">I4Q42_24925</name>
</gene>
<dbReference type="Gene3D" id="2.40.170.20">
    <property type="entry name" value="TonB-dependent receptor, beta-barrel domain"/>
    <property type="match status" value="1"/>
</dbReference>
<name>A0ABS0T5Z5_9CAUL</name>
<evidence type="ECO:0000259" key="9">
    <source>
        <dbReference type="Pfam" id="PF00593"/>
    </source>
</evidence>
<dbReference type="Pfam" id="PF00593">
    <property type="entry name" value="TonB_dep_Rec_b-barrel"/>
    <property type="match status" value="1"/>
</dbReference>
<dbReference type="InterPro" id="IPR012910">
    <property type="entry name" value="Plug_dom"/>
</dbReference>
<comment type="subcellular location">
    <subcellularLocation>
        <location evidence="1 6">Cell outer membrane</location>
    </subcellularLocation>
</comment>
<keyword evidence="3 6" id="KW-0798">TonB box</keyword>
<dbReference type="EMBL" id="JADWOX010000031">
    <property type="protein sequence ID" value="MBI1686926.1"/>
    <property type="molecule type" value="Genomic_DNA"/>
</dbReference>
<evidence type="ECO:0000256" key="5">
    <source>
        <dbReference type="ARBA" id="ARBA00023237"/>
    </source>
</evidence>
<dbReference type="InterPro" id="IPR036942">
    <property type="entry name" value="Beta-barrel_TonB_sf"/>
</dbReference>
<dbReference type="Pfam" id="PF07715">
    <property type="entry name" value="Plug"/>
    <property type="match status" value="1"/>
</dbReference>
<proteinExistence type="inferred from homology"/>
<dbReference type="PROSITE" id="PS01156">
    <property type="entry name" value="TONB_DEPENDENT_REC_2"/>
    <property type="match status" value="1"/>
</dbReference>
<keyword evidence="11" id="KW-0675">Receptor</keyword>
<evidence type="ECO:0000313" key="12">
    <source>
        <dbReference type="Proteomes" id="UP000639859"/>
    </source>
</evidence>
<evidence type="ECO:0000256" key="2">
    <source>
        <dbReference type="ARBA" id="ARBA00022729"/>
    </source>
</evidence>
<dbReference type="RefSeq" id="WP_198578808.1">
    <property type="nucleotide sequence ID" value="NZ_JADWOX010000031.1"/>
</dbReference>
<evidence type="ECO:0000256" key="6">
    <source>
        <dbReference type="RuleBase" id="RU003357"/>
    </source>
</evidence>
<feature type="domain" description="TonB-dependent receptor-like beta-barrel" evidence="9">
    <location>
        <begin position="462"/>
        <end position="943"/>
    </location>
</feature>
<feature type="chain" id="PRO_5045166014" evidence="8">
    <location>
        <begin position="32"/>
        <end position="976"/>
    </location>
</feature>
<dbReference type="InterPro" id="IPR010917">
    <property type="entry name" value="TonB_rcpt_CS"/>
</dbReference>
<keyword evidence="12" id="KW-1185">Reference proteome</keyword>
<feature type="region of interest" description="Disordered" evidence="7">
    <location>
        <begin position="711"/>
        <end position="741"/>
    </location>
</feature>
<evidence type="ECO:0000256" key="7">
    <source>
        <dbReference type="SAM" id="MobiDB-lite"/>
    </source>
</evidence>
<feature type="signal peptide" evidence="8">
    <location>
        <begin position="1"/>
        <end position="31"/>
    </location>
</feature>
<keyword evidence="4 6" id="KW-0472">Membrane</keyword>
<organism evidence="11 12">
    <name type="scientific">Caulobacter hibisci</name>
    <dbReference type="NCBI Taxonomy" id="2035993"/>
    <lineage>
        <taxon>Bacteria</taxon>
        <taxon>Pseudomonadati</taxon>
        <taxon>Pseudomonadota</taxon>
        <taxon>Alphaproteobacteria</taxon>
        <taxon>Caulobacterales</taxon>
        <taxon>Caulobacteraceae</taxon>
        <taxon>Caulobacter</taxon>
    </lineage>
</organism>
<evidence type="ECO:0000256" key="1">
    <source>
        <dbReference type="ARBA" id="ARBA00004442"/>
    </source>
</evidence>
<dbReference type="InterPro" id="IPR006311">
    <property type="entry name" value="TAT_signal"/>
</dbReference>
<dbReference type="Gene3D" id="2.170.130.10">
    <property type="entry name" value="TonB-dependent receptor, plug domain"/>
    <property type="match status" value="1"/>
</dbReference>